<feature type="region of interest" description="Disordered" evidence="1">
    <location>
        <begin position="56"/>
        <end position="76"/>
    </location>
</feature>
<feature type="region of interest" description="Disordered" evidence="1">
    <location>
        <begin position="120"/>
        <end position="147"/>
    </location>
</feature>
<organism evidence="3 4">
    <name type="scientific">Kistimonas scapharcae</name>
    <dbReference type="NCBI Taxonomy" id="1036133"/>
    <lineage>
        <taxon>Bacteria</taxon>
        <taxon>Pseudomonadati</taxon>
        <taxon>Pseudomonadota</taxon>
        <taxon>Gammaproteobacteria</taxon>
        <taxon>Oceanospirillales</taxon>
        <taxon>Endozoicomonadaceae</taxon>
        <taxon>Kistimonas</taxon>
    </lineage>
</organism>
<gene>
    <name evidence="3" type="ORF">GCM10023116_19680</name>
</gene>
<evidence type="ECO:0000313" key="4">
    <source>
        <dbReference type="Proteomes" id="UP001500604"/>
    </source>
</evidence>
<protein>
    <recommendedName>
        <fullName evidence="2">Transposase DDE domain-containing protein</fullName>
    </recommendedName>
</protein>
<feature type="compositionally biased region" description="Polar residues" evidence="1">
    <location>
        <begin position="56"/>
        <end position="66"/>
    </location>
</feature>
<dbReference type="EMBL" id="BAABFL010000260">
    <property type="protein sequence ID" value="GAA4649689.1"/>
    <property type="molecule type" value="Genomic_DNA"/>
</dbReference>
<proteinExistence type="predicted"/>
<feature type="domain" description="Transposase DDE" evidence="2">
    <location>
        <begin position="292"/>
        <end position="385"/>
    </location>
</feature>
<dbReference type="Proteomes" id="UP001500604">
    <property type="component" value="Unassembled WGS sequence"/>
</dbReference>
<keyword evidence="4" id="KW-1185">Reference proteome</keyword>
<feature type="region of interest" description="Disordered" evidence="1">
    <location>
        <begin position="87"/>
        <end position="106"/>
    </location>
</feature>
<dbReference type="PANTHER" id="PTHR33408">
    <property type="entry name" value="TRANSPOSASE"/>
    <property type="match status" value="1"/>
</dbReference>
<comment type="caution">
    <text evidence="3">The sequence shown here is derived from an EMBL/GenBank/DDBJ whole genome shotgun (WGS) entry which is preliminary data.</text>
</comment>
<evidence type="ECO:0000256" key="1">
    <source>
        <dbReference type="SAM" id="MobiDB-lite"/>
    </source>
</evidence>
<name>A0ABP8V123_9GAMM</name>
<reference evidence="4" key="1">
    <citation type="journal article" date="2019" name="Int. J. Syst. Evol. Microbiol.">
        <title>The Global Catalogue of Microorganisms (GCM) 10K type strain sequencing project: providing services to taxonomists for standard genome sequencing and annotation.</title>
        <authorList>
            <consortium name="The Broad Institute Genomics Platform"/>
            <consortium name="The Broad Institute Genome Sequencing Center for Infectious Disease"/>
            <person name="Wu L."/>
            <person name="Ma J."/>
        </authorList>
    </citation>
    <scope>NUCLEOTIDE SEQUENCE [LARGE SCALE GENOMIC DNA]</scope>
    <source>
        <strain evidence="4">JCM 17805</strain>
    </source>
</reference>
<feature type="compositionally biased region" description="Basic and acidic residues" evidence="1">
    <location>
        <begin position="121"/>
        <end position="130"/>
    </location>
</feature>
<dbReference type="Pfam" id="PF13751">
    <property type="entry name" value="DDE_Tnp_1_6"/>
    <property type="match status" value="1"/>
</dbReference>
<evidence type="ECO:0000313" key="3">
    <source>
        <dbReference type="EMBL" id="GAA4649689.1"/>
    </source>
</evidence>
<accession>A0ABP8V123</accession>
<sequence length="418" mass="47366">MALSADSQPHLTTIADFISRMHKPVGKLFIQVLMICDQLGLIGKDMFAIDGRKMSSNASKEWSGTHSELKGKKKKLEKAVSRLLRHRREHDAHEQVNPQHQQDDDQRIETLKKASRRIKTFLKEQPERTNKRNQPLKGNVTDPDSAKMKTAKGVIQSYCGVAAVDSKHQVIIHGEAYGHGAEQSTLIPTVKAIDAQCRWLGHSDIFKTARITADSGFHSRENLEALTRLNVGAYIADNQYRQRDPDFDQAGRYRVQHKKERAALARKRGRTVATGRFTTRDFRFDTRTMTCSCPAGKPMWLSSAKAMIGGKPAYQFCGYVHHCRDCPMKAQRLRRSDQKRPRSVAFFYKEVVDQQKPDVLQTMKDKIDSQAGKRVYSKRLSVAEPPSPICRRWGYQNSHYGDTPRSMGSGSLCVPSII</sequence>
<dbReference type="InterPro" id="IPR025668">
    <property type="entry name" value="Tnp_DDE_dom"/>
</dbReference>
<evidence type="ECO:0000259" key="2">
    <source>
        <dbReference type="Pfam" id="PF13751"/>
    </source>
</evidence>
<dbReference type="PANTHER" id="PTHR33408:SF4">
    <property type="entry name" value="TRANSPOSASE DDE DOMAIN-CONTAINING PROTEIN"/>
    <property type="match status" value="1"/>
</dbReference>